<reference evidence="2 3" key="1">
    <citation type="submission" date="2014-02" db="EMBL/GenBank/DDBJ databases">
        <title>The genome sequence of Colletotrichum salicis CBS 607.94.</title>
        <authorList>
            <person name="Baroncelli R."/>
            <person name="Thon M.R."/>
        </authorList>
    </citation>
    <scope>NUCLEOTIDE SEQUENCE [LARGE SCALE GENOMIC DNA]</scope>
    <source>
        <strain evidence="2 3">CBS 607.94</strain>
    </source>
</reference>
<dbReference type="EMBL" id="JFFI01000585">
    <property type="protein sequence ID" value="KXH66838.1"/>
    <property type="molecule type" value="Genomic_DNA"/>
</dbReference>
<keyword evidence="1" id="KW-1133">Transmembrane helix</keyword>
<dbReference type="STRING" id="1209931.A0A135V2F1"/>
<accession>A0A135V2F1</accession>
<comment type="caution">
    <text evidence="2">The sequence shown here is derived from an EMBL/GenBank/DDBJ whole genome shotgun (WGS) entry which is preliminary data.</text>
</comment>
<gene>
    <name evidence="2" type="ORF">CSAL01_01849</name>
</gene>
<evidence type="ECO:0000313" key="2">
    <source>
        <dbReference type="EMBL" id="KXH66838.1"/>
    </source>
</evidence>
<organism evidence="2 3">
    <name type="scientific">Colletotrichum salicis</name>
    <dbReference type="NCBI Taxonomy" id="1209931"/>
    <lineage>
        <taxon>Eukaryota</taxon>
        <taxon>Fungi</taxon>
        <taxon>Dikarya</taxon>
        <taxon>Ascomycota</taxon>
        <taxon>Pezizomycotina</taxon>
        <taxon>Sordariomycetes</taxon>
        <taxon>Hypocreomycetidae</taxon>
        <taxon>Glomerellales</taxon>
        <taxon>Glomerellaceae</taxon>
        <taxon>Colletotrichum</taxon>
        <taxon>Colletotrichum acutatum species complex</taxon>
    </lineage>
</organism>
<keyword evidence="1" id="KW-0472">Membrane</keyword>
<name>A0A135V2F1_9PEZI</name>
<dbReference type="Proteomes" id="UP000070121">
    <property type="component" value="Unassembled WGS sequence"/>
</dbReference>
<dbReference type="Gene3D" id="2.120.10.70">
    <property type="entry name" value="Fucose-specific lectin"/>
    <property type="match status" value="1"/>
</dbReference>
<dbReference type="SUPFAM" id="SSF89372">
    <property type="entry name" value="Fucose-specific lectin"/>
    <property type="match status" value="1"/>
</dbReference>
<feature type="transmembrane region" description="Helical" evidence="1">
    <location>
        <begin position="82"/>
        <end position="106"/>
    </location>
</feature>
<proteinExistence type="predicted"/>
<sequence>MAGTQAYSTLEVDPRRPEAGLEVHHGHGTGAWNTEGHYLQPVSDIHQKLDEHNYDQPFPQQQGDSTAQSERKGTICSLSRRVFIIILIASLVTLIGVIAGGVAGGLRSRQHTTTSHNSTSCILSTSRLAAANRTIDGVNQRNVFFQDVYGALIVASLNEPSTDWVTTNLTDKFKSFDGPDTWPVSIRPGSPMTALACQDYDCGETRLFYLTPDNIIHDVKDGGEEGRDGWSSGGLVWNAKLSASPKSQLAATFRQIANSTGPTKVSRIIAYQAMGGKIYVANDIDHYDTSYGLDGILEATTNTDLAMITQFGGKALDQVSLVASGPGNSSMIEAKYDGETNVWSKTEPVILDSIPQPEDSSSIATQQFATTMRNNYLDSVYLALSSDGTITGRIMGQKNELLSNITLETSGGELAKFSAIATTLNGYLYGIVNNTIREYSFNTSDASILHLNKIVYNITDYSGFSPEGAGEDFMFDLRRAVFPSTVRWRHIAVDEMWK</sequence>
<dbReference type="OrthoDB" id="5396810at2759"/>
<evidence type="ECO:0008006" key="4">
    <source>
        <dbReference type="Google" id="ProtNLM"/>
    </source>
</evidence>
<evidence type="ECO:0000313" key="3">
    <source>
        <dbReference type="Proteomes" id="UP000070121"/>
    </source>
</evidence>
<keyword evidence="1" id="KW-0812">Transmembrane</keyword>
<protein>
    <recommendedName>
        <fullName evidence="4">Fucose-specific lectin</fullName>
    </recommendedName>
</protein>
<evidence type="ECO:0000256" key="1">
    <source>
        <dbReference type="SAM" id="Phobius"/>
    </source>
</evidence>
<keyword evidence="3" id="KW-1185">Reference proteome</keyword>
<dbReference type="AlphaFoldDB" id="A0A135V2F1"/>